<protein>
    <submittedName>
        <fullName evidence="1">Uncharacterized protein</fullName>
    </submittedName>
</protein>
<dbReference type="Proteomes" id="UP000008075">
    <property type="component" value="Chromosome"/>
</dbReference>
<evidence type="ECO:0000313" key="1">
    <source>
        <dbReference type="EMBL" id="CBJ92549.1"/>
    </source>
</evidence>
<organism evidence="1 2">
    <name type="scientific">Xenorhabdus nematophila (strain ATCC 19061 / DSM 3370 / CCUG 14189 / LMG 1036 / NCIMB 9965 / AN6)</name>
    <dbReference type="NCBI Taxonomy" id="406817"/>
    <lineage>
        <taxon>Bacteria</taxon>
        <taxon>Pseudomonadati</taxon>
        <taxon>Pseudomonadota</taxon>
        <taxon>Gammaproteobacteria</taxon>
        <taxon>Enterobacterales</taxon>
        <taxon>Morganellaceae</taxon>
        <taxon>Xenorhabdus</taxon>
    </lineage>
</organism>
<gene>
    <name evidence="1" type="ordered locus">XNC1_4527</name>
</gene>
<evidence type="ECO:0000313" key="2">
    <source>
        <dbReference type="Proteomes" id="UP000008075"/>
    </source>
</evidence>
<proteinExistence type="predicted"/>
<keyword evidence="2" id="KW-1185">Reference proteome</keyword>
<dbReference type="HOGENOM" id="CLU_3319503_0_0_6"/>
<dbReference type="EMBL" id="FN667742">
    <property type="protein sequence ID" value="CBJ92549.1"/>
    <property type="molecule type" value="Genomic_DNA"/>
</dbReference>
<dbReference type="AlphaFoldDB" id="D3VF92"/>
<dbReference type="KEGG" id="xne:XNC1_4527"/>
<reference evidence="1 2" key="1">
    <citation type="journal article" date="2011" name="PLoS ONE">
        <title>The entomopathogenic bacterial endosymbionts xenorhabdus and photorhabdus: convergent lifestyles from divergent genomes.</title>
        <authorList>
            <person name="Chaston J.M."/>
            <person name="Suen G."/>
            <person name="Tucker S.L."/>
            <person name="Andersen A.W."/>
            <person name="Bhasin A."/>
            <person name="Bode E."/>
            <person name="Bode H.B."/>
            <person name="Brachmann A.O."/>
            <person name="Cowles C.E."/>
            <person name="Cowles K.N."/>
            <person name="Darby C."/>
            <person name="de Leon L."/>
            <person name="Drace K."/>
            <person name="Du Z."/>
            <person name="Givaudan A."/>
            <person name="Herbert Tran E.E."/>
            <person name="Jewell K.A."/>
            <person name="Knack J.J."/>
            <person name="Krasomil-Osterfeld K.C."/>
            <person name="Kukor R."/>
            <person name="Lanois A."/>
            <person name="Latreille P."/>
            <person name="Leimgruber N.K."/>
            <person name="Lipke C.M."/>
            <person name="Liu R."/>
            <person name="Lu X."/>
            <person name="Martens E.C."/>
            <person name="Marri P.R."/>
            <person name="Medigue C."/>
            <person name="Menard M.L."/>
            <person name="Miller N.M."/>
            <person name="Morales-Soto N."/>
            <person name="Norton S."/>
            <person name="Ogier J.C."/>
            <person name="Orchard S.S."/>
            <person name="Park D."/>
            <person name="Park Y."/>
            <person name="Qurollo B.A."/>
            <person name="Sugar D.R."/>
            <person name="Richards G.R."/>
            <person name="Rouy Z."/>
            <person name="Slominski B."/>
            <person name="Slominski K."/>
            <person name="Snyder H."/>
            <person name="Tjaden B.C."/>
            <person name="van der Hoeven R."/>
            <person name="Welch R.D."/>
            <person name="Wheeler C."/>
            <person name="Xiang B."/>
            <person name="Barbazuk B."/>
            <person name="Gaudriault S."/>
            <person name="Goodner B."/>
            <person name="Slater S.C."/>
            <person name="Forst S."/>
            <person name="Goldman B.S."/>
            <person name="Goodrich-Blair H."/>
        </authorList>
    </citation>
    <scope>NUCLEOTIDE SEQUENCE [LARGE SCALE GENOMIC DNA]</scope>
    <source>
        <strain evidence="2">ATCC 19061 / DSM 3370 / CCUG 14189 / LMG 1036 / NCIMB 9965 / AN6</strain>
    </source>
</reference>
<accession>D3VF92</accession>
<sequence>MPVSDGLFSPEGKSKKLLSTVSIKVFSSIVLGVHSKCPD</sequence>
<name>D3VF92_XENNA</name>